<sequence length="532" mass="59468">MNMLNKIFLYFACSHNQSTMNLSTGADKNRCSWLMLLCFLSCSLVSFAQPKATINGDFPDPTTIFANGKYYTIGTSSEWGPHFPIYTSDDLRNWTQTGFVFSSAPEWTQSSFWAPEYFYNEGIYYVYYSAKRKSDGVSCIGVATSKYPDRDFVDHGVVVDYGTESIDAYVVKEGNQLYMTWKAYGLDKRPIELIASKLSADGFRLEGEPFSLLQDTARVGIEGQAFVKKDGYYYMFYSAGACCGVGCDYNVQAVRSKTIQGPYERVGAQVLLGENEDWKCMGHGTFVDGKDGKLYYLFHGYSKIGTTYTGREGLLAELQWSASGEPSFVFLPSTQLNKGQDVQFDLSKKSKTKPFLQWDFRYSKPKYSYTANGLQLEGTTASDNPTGIAMTLRPTSKVYEVGTSIDLSKSSNTAQKGVVIYGDKDRSIGLSVLDNTIQFWLVKDGKKMLIKEQAIAAGLKKLEIKLELAADLQVRAYYKESSDWVEVVPADAKLASINGISPWDRSPRPGIHFEGKETDKAVFQSLYLINKS</sequence>
<keyword evidence="2 6" id="KW-0378">Hydrolase</keyword>
<feature type="chain" id="PRO_5037426317" evidence="7">
    <location>
        <begin position="49"/>
        <end position="532"/>
    </location>
</feature>
<dbReference type="AlphaFoldDB" id="A0A928UYR1"/>
<dbReference type="GO" id="GO:0005975">
    <property type="term" value="P:carbohydrate metabolic process"/>
    <property type="evidence" value="ECO:0007669"/>
    <property type="project" value="InterPro"/>
</dbReference>
<feature type="active site" description="Proton acceptor" evidence="4">
    <location>
        <position position="60"/>
    </location>
</feature>
<dbReference type="InterPro" id="IPR023296">
    <property type="entry name" value="Glyco_hydro_beta-prop_sf"/>
</dbReference>
<feature type="signal peptide" evidence="7">
    <location>
        <begin position="1"/>
        <end position="48"/>
    </location>
</feature>
<dbReference type="InterPro" id="IPR006710">
    <property type="entry name" value="Glyco_hydro_43"/>
</dbReference>
<proteinExistence type="inferred from homology"/>
<evidence type="ECO:0000256" key="5">
    <source>
        <dbReference type="PIRSR" id="PIRSR606710-2"/>
    </source>
</evidence>
<evidence type="ECO:0000256" key="4">
    <source>
        <dbReference type="PIRSR" id="PIRSR606710-1"/>
    </source>
</evidence>
<feature type="site" description="Important for catalytic activity, responsible for pKa modulation of the active site Glu and correct orientation of both the proton donor and substrate" evidence="5">
    <location>
        <position position="167"/>
    </location>
</feature>
<reference evidence="8" key="1">
    <citation type="submission" date="2018-02" db="EMBL/GenBank/DDBJ databases">
        <authorList>
            <person name="Vasarhelyi B.M."/>
            <person name="Deshmukh S."/>
            <person name="Balint B."/>
            <person name="Kukolya J."/>
        </authorList>
    </citation>
    <scope>NUCLEOTIDE SEQUENCE</scope>
    <source>
        <strain evidence="8">KB22</strain>
    </source>
</reference>
<keyword evidence="3 6" id="KW-0326">Glycosidase</keyword>
<dbReference type="Pfam" id="PF04616">
    <property type="entry name" value="Glyco_hydro_43"/>
    <property type="match status" value="1"/>
</dbReference>
<feature type="active site" description="Proton donor" evidence="4">
    <location>
        <position position="222"/>
    </location>
</feature>
<evidence type="ECO:0000256" key="3">
    <source>
        <dbReference type="ARBA" id="ARBA00023295"/>
    </source>
</evidence>
<organism evidence="8 9">
    <name type="scientific">Sphingobacterium hungaricum</name>
    <dbReference type="NCBI Taxonomy" id="2082723"/>
    <lineage>
        <taxon>Bacteria</taxon>
        <taxon>Pseudomonadati</taxon>
        <taxon>Bacteroidota</taxon>
        <taxon>Sphingobacteriia</taxon>
        <taxon>Sphingobacteriales</taxon>
        <taxon>Sphingobacteriaceae</taxon>
        <taxon>Sphingobacterium</taxon>
    </lineage>
</organism>
<dbReference type="SUPFAM" id="SSF75005">
    <property type="entry name" value="Arabinanase/levansucrase/invertase"/>
    <property type="match status" value="1"/>
</dbReference>
<protein>
    <submittedName>
        <fullName evidence="8">Beta-xylosidase</fullName>
    </submittedName>
</protein>
<name>A0A928UYR1_9SPHI</name>
<comment type="similarity">
    <text evidence="1 6">Belongs to the glycosyl hydrolase 43 family.</text>
</comment>
<dbReference type="GO" id="GO:0004553">
    <property type="term" value="F:hydrolase activity, hydrolyzing O-glycosyl compounds"/>
    <property type="evidence" value="ECO:0007669"/>
    <property type="project" value="InterPro"/>
</dbReference>
<dbReference type="Proteomes" id="UP000616201">
    <property type="component" value="Unassembled WGS sequence"/>
</dbReference>
<evidence type="ECO:0000256" key="6">
    <source>
        <dbReference type="RuleBase" id="RU361187"/>
    </source>
</evidence>
<dbReference type="PANTHER" id="PTHR42812">
    <property type="entry name" value="BETA-XYLOSIDASE"/>
    <property type="match status" value="1"/>
</dbReference>
<accession>A0A928UYR1</accession>
<evidence type="ECO:0000256" key="7">
    <source>
        <dbReference type="SAM" id="SignalP"/>
    </source>
</evidence>
<evidence type="ECO:0000313" key="8">
    <source>
        <dbReference type="EMBL" id="MBE8714498.1"/>
    </source>
</evidence>
<dbReference type="PANTHER" id="PTHR42812:SF5">
    <property type="entry name" value="ENDO-ARABINASE"/>
    <property type="match status" value="1"/>
</dbReference>
<evidence type="ECO:0000256" key="2">
    <source>
        <dbReference type="ARBA" id="ARBA00022801"/>
    </source>
</evidence>
<dbReference type="InterPro" id="IPR051795">
    <property type="entry name" value="Glycosyl_Hydrlase_43"/>
</dbReference>
<comment type="caution">
    <text evidence="8">The sequence shown here is derived from an EMBL/GenBank/DDBJ whole genome shotgun (WGS) entry which is preliminary data.</text>
</comment>
<evidence type="ECO:0000313" key="9">
    <source>
        <dbReference type="Proteomes" id="UP000616201"/>
    </source>
</evidence>
<dbReference type="EMBL" id="PRDK01000006">
    <property type="protein sequence ID" value="MBE8714498.1"/>
    <property type="molecule type" value="Genomic_DNA"/>
</dbReference>
<gene>
    <name evidence="8" type="ORF">C4F49_12475</name>
</gene>
<keyword evidence="7" id="KW-0732">Signal</keyword>
<dbReference type="Gene3D" id="2.60.120.200">
    <property type="match status" value="1"/>
</dbReference>
<dbReference type="CDD" id="cd08999">
    <property type="entry name" value="GH43_ABN-like"/>
    <property type="match status" value="1"/>
</dbReference>
<dbReference type="Gene3D" id="2.115.10.20">
    <property type="entry name" value="Glycosyl hydrolase domain, family 43"/>
    <property type="match status" value="1"/>
</dbReference>
<keyword evidence="9" id="KW-1185">Reference proteome</keyword>
<evidence type="ECO:0000256" key="1">
    <source>
        <dbReference type="ARBA" id="ARBA00009865"/>
    </source>
</evidence>